<evidence type="ECO:0000313" key="3">
    <source>
        <dbReference type="Proteomes" id="UP000447545"/>
    </source>
</evidence>
<organism evidence="2 3">
    <name type="scientific">Winogradskyella ouciana</name>
    <dbReference type="NCBI Taxonomy" id="2608631"/>
    <lineage>
        <taxon>Bacteria</taxon>
        <taxon>Pseudomonadati</taxon>
        <taxon>Bacteroidota</taxon>
        <taxon>Flavobacteriia</taxon>
        <taxon>Flavobacteriales</taxon>
        <taxon>Flavobacteriaceae</taxon>
        <taxon>Winogradskyella</taxon>
    </lineage>
</organism>
<gene>
    <name evidence="2" type="ORF">F1003_05320</name>
</gene>
<proteinExistence type="predicted"/>
<keyword evidence="3" id="KW-1185">Reference proteome</keyword>
<evidence type="ECO:0000313" key="2">
    <source>
        <dbReference type="EMBL" id="MTE26349.1"/>
    </source>
</evidence>
<feature type="chain" id="PRO_5029594259" evidence="1">
    <location>
        <begin position="24"/>
        <end position="57"/>
    </location>
</feature>
<dbReference type="RefSeq" id="WP_155088181.1">
    <property type="nucleotide sequence ID" value="NZ_WJYA01000004.1"/>
</dbReference>
<comment type="caution">
    <text evidence="2">The sequence shown here is derived from an EMBL/GenBank/DDBJ whole genome shotgun (WGS) entry which is preliminary data.</text>
</comment>
<protein>
    <submittedName>
        <fullName evidence="2">Uncharacterized protein</fullName>
    </submittedName>
</protein>
<evidence type="ECO:0000256" key="1">
    <source>
        <dbReference type="SAM" id="SignalP"/>
    </source>
</evidence>
<accession>A0A7K1GEP8</accession>
<feature type="signal peptide" evidence="1">
    <location>
        <begin position="1"/>
        <end position="23"/>
    </location>
</feature>
<name>A0A7K1GEP8_9FLAO</name>
<dbReference type="AlphaFoldDB" id="A0A7K1GEP8"/>
<keyword evidence="1" id="KW-0732">Signal</keyword>
<reference evidence="2 3" key="1">
    <citation type="submission" date="2019-11" db="EMBL/GenBank/DDBJ databases">
        <title>Winogradskyella ouciana sp. nov., isolated from the hadal seawater of the Mariana Trench.</title>
        <authorList>
            <person name="Liu R."/>
        </authorList>
    </citation>
    <scope>NUCLEOTIDE SEQUENCE [LARGE SCALE GENOMIC DNA]</scope>
    <source>
        <strain evidence="2 3">ZXX205</strain>
    </source>
</reference>
<sequence length="57" mass="6211">MKTLKITLALVAIAMLTVSGVQSDQNDYVDAKTIKQETKINLIAHGKVKKLKMPSQG</sequence>
<dbReference type="EMBL" id="WJYA01000004">
    <property type="protein sequence ID" value="MTE26349.1"/>
    <property type="molecule type" value="Genomic_DNA"/>
</dbReference>
<dbReference type="Proteomes" id="UP000447545">
    <property type="component" value="Unassembled WGS sequence"/>
</dbReference>